<dbReference type="Proteomes" id="UP000442109">
    <property type="component" value="Unassembled WGS sequence"/>
</dbReference>
<comment type="caution">
    <text evidence="4">The sequence shown here is derived from an EMBL/GenBank/DDBJ whole genome shotgun (WGS) entry which is preliminary data.</text>
</comment>
<dbReference type="PANTHER" id="PTHR33734:SF22">
    <property type="entry name" value="MEMBRANE-BOUND LYTIC MUREIN TRANSGLYCOSYLASE D"/>
    <property type="match status" value="1"/>
</dbReference>
<dbReference type="PANTHER" id="PTHR33734">
    <property type="entry name" value="LYSM DOMAIN-CONTAINING GPI-ANCHORED PROTEIN 2"/>
    <property type="match status" value="1"/>
</dbReference>
<name>A0A844M3S2_9GAMM</name>
<keyword evidence="5" id="KW-1185">Reference proteome</keyword>
<dbReference type="EMBL" id="WFKQ01000012">
    <property type="protein sequence ID" value="MUG33248.1"/>
    <property type="molecule type" value="Genomic_DNA"/>
</dbReference>
<evidence type="ECO:0000256" key="1">
    <source>
        <dbReference type="SAM" id="MobiDB-lite"/>
    </source>
</evidence>
<feature type="domain" description="SPOR" evidence="2">
    <location>
        <begin position="364"/>
        <end position="441"/>
    </location>
</feature>
<evidence type="ECO:0000259" key="3">
    <source>
        <dbReference type="PROSITE" id="PS51782"/>
    </source>
</evidence>
<feature type="compositionally biased region" description="Polar residues" evidence="1">
    <location>
        <begin position="183"/>
        <end position="194"/>
    </location>
</feature>
<dbReference type="PROSITE" id="PS51724">
    <property type="entry name" value="SPOR"/>
    <property type="match status" value="1"/>
</dbReference>
<dbReference type="Gene3D" id="3.30.70.1070">
    <property type="entry name" value="Sporulation related repeat"/>
    <property type="match status" value="1"/>
</dbReference>
<dbReference type="SMART" id="SM00257">
    <property type="entry name" value="LysM"/>
    <property type="match status" value="2"/>
</dbReference>
<organism evidence="4 5">
    <name type="scientific">Psychrobacter sanguinis</name>
    <dbReference type="NCBI Taxonomy" id="861445"/>
    <lineage>
        <taxon>Bacteria</taxon>
        <taxon>Pseudomonadati</taxon>
        <taxon>Pseudomonadota</taxon>
        <taxon>Gammaproteobacteria</taxon>
        <taxon>Moraxellales</taxon>
        <taxon>Moraxellaceae</taxon>
        <taxon>Psychrobacter</taxon>
    </lineage>
</organism>
<protein>
    <submittedName>
        <fullName evidence="4">LysM peptidoglycan-binding domain-containing protein</fullName>
    </submittedName>
</protein>
<dbReference type="InterPro" id="IPR007730">
    <property type="entry name" value="SPOR-like_dom"/>
</dbReference>
<dbReference type="RefSeq" id="WP_155587648.1">
    <property type="nucleotide sequence ID" value="NZ_WFKQ01000012.1"/>
</dbReference>
<dbReference type="Pfam" id="PF01476">
    <property type="entry name" value="LysM"/>
    <property type="match status" value="2"/>
</dbReference>
<dbReference type="GO" id="GO:0008932">
    <property type="term" value="F:lytic endotransglycosylase activity"/>
    <property type="evidence" value="ECO:0007669"/>
    <property type="project" value="TreeGrafter"/>
</dbReference>
<evidence type="ECO:0000313" key="4">
    <source>
        <dbReference type="EMBL" id="MUG33248.1"/>
    </source>
</evidence>
<dbReference type="GO" id="GO:0042834">
    <property type="term" value="F:peptidoglycan binding"/>
    <property type="evidence" value="ECO:0007669"/>
    <property type="project" value="InterPro"/>
</dbReference>
<dbReference type="AlphaFoldDB" id="A0A844M3S2"/>
<proteinExistence type="predicted"/>
<dbReference type="SUPFAM" id="SSF110997">
    <property type="entry name" value="Sporulation related repeat"/>
    <property type="match status" value="1"/>
</dbReference>
<dbReference type="InterPro" id="IPR036680">
    <property type="entry name" value="SPOR-like_sf"/>
</dbReference>
<feature type="domain" description="LysM" evidence="3">
    <location>
        <begin position="280"/>
        <end position="324"/>
    </location>
</feature>
<feature type="compositionally biased region" description="Basic and acidic residues" evidence="1">
    <location>
        <begin position="335"/>
        <end position="359"/>
    </location>
</feature>
<reference evidence="4 5" key="1">
    <citation type="journal article" date="2019" name="PLoS ONE">
        <title>Pup mortality in New Zealand sea lions (Phocarctos hookeri) at Enderby Island, Auckland Islands, 2013-18.</title>
        <authorList>
            <person name="Michael S.A."/>
            <person name="Hayman D.T.S."/>
            <person name="Gray R."/>
            <person name="Zhang J."/>
            <person name="Rogers L."/>
            <person name="Roe W.D."/>
        </authorList>
    </citation>
    <scope>NUCLEOTIDE SEQUENCE [LARGE SCALE GENOMIC DNA]</scope>
    <source>
        <strain evidence="4 5">SM868</strain>
    </source>
</reference>
<dbReference type="OrthoDB" id="6717098at2"/>
<evidence type="ECO:0000259" key="2">
    <source>
        <dbReference type="PROSITE" id="PS51724"/>
    </source>
</evidence>
<feature type="region of interest" description="Disordered" evidence="1">
    <location>
        <begin position="335"/>
        <end position="362"/>
    </location>
</feature>
<dbReference type="SUPFAM" id="SSF54106">
    <property type="entry name" value="LysM domain"/>
    <property type="match status" value="2"/>
</dbReference>
<accession>A0A844M3S2</accession>
<gene>
    <name evidence="4" type="ORF">GB996_10665</name>
</gene>
<feature type="compositionally biased region" description="Low complexity" evidence="1">
    <location>
        <begin position="150"/>
        <end position="172"/>
    </location>
</feature>
<feature type="region of interest" description="Disordered" evidence="1">
    <location>
        <begin position="253"/>
        <end position="283"/>
    </location>
</feature>
<feature type="compositionally biased region" description="Polar residues" evidence="1">
    <location>
        <begin position="269"/>
        <end position="279"/>
    </location>
</feature>
<feature type="domain" description="LysM" evidence="3">
    <location>
        <begin position="192"/>
        <end position="236"/>
    </location>
</feature>
<dbReference type="Gene3D" id="3.10.350.10">
    <property type="entry name" value="LysM domain"/>
    <property type="match status" value="2"/>
</dbReference>
<evidence type="ECO:0000313" key="5">
    <source>
        <dbReference type="Proteomes" id="UP000442109"/>
    </source>
</evidence>
<dbReference type="InterPro" id="IPR018392">
    <property type="entry name" value="LysM"/>
</dbReference>
<feature type="region of interest" description="Disordered" evidence="1">
    <location>
        <begin position="150"/>
        <end position="197"/>
    </location>
</feature>
<dbReference type="InterPro" id="IPR036779">
    <property type="entry name" value="LysM_dom_sf"/>
</dbReference>
<feature type="region of interest" description="Disordered" evidence="1">
    <location>
        <begin position="110"/>
        <end position="131"/>
    </location>
</feature>
<feature type="compositionally biased region" description="Polar residues" evidence="1">
    <location>
        <begin position="30"/>
        <end position="55"/>
    </location>
</feature>
<feature type="region of interest" description="Disordered" evidence="1">
    <location>
        <begin position="30"/>
        <end position="58"/>
    </location>
</feature>
<sequence>MDSSRQLLLGTLVFLGGGTLLFAMVNQMGTPSDSQVEQTPVAQVSTDKSTAQSPMTADVATEERILAQKRLEREKKMSELDQRTREFLTEQEKAEALAMQKARLENEQYRNNSAAEPVTDGSPADEAGSEVTVTKPVVKARPVETVVAQVTPTPATQTQATSATQTNTAKAQDSSKPEPKKVATQQAPSSTQKHTVQRGEGLIKLARQYNVPVEAISQANKLSHNASIRVGQTLTIPSRSQVDRLVSEYNASSNKSTAAPTKAAVTSKPVVTSTGPTSQKGHEVKAGEGLIKLARQYNVPVEALAEANNMSTNTSLKVGQTVTIPSRKQVERLQREAQQKQAAEQKKREAQQRLADARRKAASGEAKGTFGVQVALADNQKKADDIVKQLRAAGYRATTSNTSKGVRVIVGPEKGKEAALALKDKINADSRTDVDNAWVLYWR</sequence>
<dbReference type="CDD" id="cd00118">
    <property type="entry name" value="LysM"/>
    <property type="match status" value="2"/>
</dbReference>
<dbReference type="PROSITE" id="PS51782">
    <property type="entry name" value="LYSM"/>
    <property type="match status" value="2"/>
</dbReference>
<dbReference type="Pfam" id="PF05036">
    <property type="entry name" value="SPOR"/>
    <property type="match status" value="1"/>
</dbReference>